<proteinExistence type="inferred from homology"/>
<evidence type="ECO:0000256" key="6">
    <source>
        <dbReference type="ARBA" id="ARBA00022448"/>
    </source>
</evidence>
<evidence type="ECO:0000256" key="1">
    <source>
        <dbReference type="ARBA" id="ARBA00003195"/>
    </source>
</evidence>
<gene>
    <name evidence="13" type="ORF">CTOB1V02_LOCUS6759</name>
</gene>
<keyword evidence="12" id="KW-1015">Disulfide bond</keyword>
<evidence type="ECO:0000256" key="2">
    <source>
        <dbReference type="ARBA" id="ARBA00004569"/>
    </source>
</evidence>
<reference evidence="13" key="1">
    <citation type="submission" date="2020-11" db="EMBL/GenBank/DDBJ databases">
        <authorList>
            <person name="Tran Van P."/>
        </authorList>
    </citation>
    <scope>NUCLEOTIDE SEQUENCE</scope>
</reference>
<name>A0A7R8WGT3_9CRUS</name>
<evidence type="ECO:0000256" key="10">
    <source>
        <dbReference type="ARBA" id="ARBA00023128"/>
    </source>
</evidence>
<comment type="function">
    <text evidence="1">Accessory subunit of the mitochondrial membrane respiratory chain NADH dehydrogenase (Complex I), that is believed not to be involved in catalysis. Complex I functions in the transfer of electrons from NADH to the respiratory chain. The immediate electron acceptor for the enzyme is believed to be ubiquinone.</text>
</comment>
<dbReference type="Pfam" id="PF05676">
    <property type="entry name" value="NDUF_B7"/>
    <property type="match status" value="1"/>
</dbReference>
<dbReference type="AlphaFoldDB" id="A0A7R8WGT3"/>
<evidence type="ECO:0000313" key="13">
    <source>
        <dbReference type="EMBL" id="CAD7228881.1"/>
    </source>
</evidence>
<evidence type="ECO:0000256" key="5">
    <source>
        <dbReference type="ARBA" id="ARBA00018677"/>
    </source>
</evidence>
<evidence type="ECO:0000256" key="8">
    <source>
        <dbReference type="ARBA" id="ARBA00022792"/>
    </source>
</evidence>
<evidence type="ECO:0000256" key="11">
    <source>
        <dbReference type="ARBA" id="ARBA00023136"/>
    </source>
</evidence>
<keyword evidence="6" id="KW-0813">Transport</keyword>
<accession>A0A7R8WGT3</accession>
<keyword evidence="7" id="KW-0679">Respiratory chain</keyword>
<comment type="subcellular location">
    <subcellularLocation>
        <location evidence="3">Mitochondrion inner membrane</location>
        <topology evidence="3">Peripheral membrane protein</topology>
    </subcellularLocation>
    <subcellularLocation>
        <location evidence="2">Mitochondrion intermembrane space</location>
    </subcellularLocation>
</comment>
<protein>
    <recommendedName>
        <fullName evidence="5">NADH dehydrogenase [ubiquinone] 1 beta subcomplex subunit 7</fullName>
    </recommendedName>
</protein>
<keyword evidence="11" id="KW-0472">Membrane</keyword>
<comment type="similarity">
    <text evidence="4">Belongs to the complex I NDUFB7 subunit family.</text>
</comment>
<evidence type="ECO:0000256" key="3">
    <source>
        <dbReference type="ARBA" id="ARBA00004637"/>
    </source>
</evidence>
<dbReference type="PANTHER" id="PTHR20900">
    <property type="entry name" value="NADH:UBIQUINONE OXIDOREDUCTASE B18-LIKE SUBUNIT"/>
    <property type="match status" value="1"/>
</dbReference>
<evidence type="ECO:0000256" key="9">
    <source>
        <dbReference type="ARBA" id="ARBA00022982"/>
    </source>
</evidence>
<evidence type="ECO:0000256" key="4">
    <source>
        <dbReference type="ARBA" id="ARBA00008006"/>
    </source>
</evidence>
<dbReference type="GO" id="GO:0005758">
    <property type="term" value="C:mitochondrial intermembrane space"/>
    <property type="evidence" value="ECO:0007669"/>
    <property type="project" value="UniProtKB-SubCell"/>
</dbReference>
<keyword evidence="9" id="KW-0249">Electron transport</keyword>
<dbReference type="EMBL" id="OB661739">
    <property type="protein sequence ID" value="CAD7228881.1"/>
    <property type="molecule type" value="Genomic_DNA"/>
</dbReference>
<evidence type="ECO:0000256" key="7">
    <source>
        <dbReference type="ARBA" id="ARBA00022660"/>
    </source>
</evidence>
<keyword evidence="10" id="KW-0496">Mitochondrion</keyword>
<dbReference type="InterPro" id="IPR008698">
    <property type="entry name" value="NDUB7"/>
</dbReference>
<dbReference type="PANTHER" id="PTHR20900:SF0">
    <property type="entry name" value="NADH DEHYDROGENASE [UBIQUINONE] 1 BETA SUBCOMPLEX SUBUNIT 7"/>
    <property type="match status" value="1"/>
</dbReference>
<dbReference type="OrthoDB" id="268414at2759"/>
<sequence length="90" mass="10933">MDSAQVPSNMRNPCVGFWMKMVDCQREFRVTLWNCQYETHALRSCEKYLQDLAMMEYERERRLLQRVKKIEQRRLRSGFKPRSDAELALE</sequence>
<evidence type="ECO:0000256" key="12">
    <source>
        <dbReference type="ARBA" id="ARBA00023157"/>
    </source>
</evidence>
<organism evidence="13">
    <name type="scientific">Cyprideis torosa</name>
    <dbReference type="NCBI Taxonomy" id="163714"/>
    <lineage>
        <taxon>Eukaryota</taxon>
        <taxon>Metazoa</taxon>
        <taxon>Ecdysozoa</taxon>
        <taxon>Arthropoda</taxon>
        <taxon>Crustacea</taxon>
        <taxon>Oligostraca</taxon>
        <taxon>Ostracoda</taxon>
        <taxon>Podocopa</taxon>
        <taxon>Podocopida</taxon>
        <taxon>Cytherocopina</taxon>
        <taxon>Cytheroidea</taxon>
        <taxon>Cytherideidae</taxon>
        <taxon>Cyprideis</taxon>
    </lineage>
</organism>
<keyword evidence="8" id="KW-0999">Mitochondrion inner membrane</keyword>
<dbReference type="GO" id="GO:0005743">
    <property type="term" value="C:mitochondrial inner membrane"/>
    <property type="evidence" value="ECO:0007669"/>
    <property type="project" value="UniProtKB-SubCell"/>
</dbReference>